<dbReference type="EMBL" id="AZBU02000001">
    <property type="protein sequence ID" value="TMS35267.1"/>
    <property type="molecule type" value="Genomic_DNA"/>
</dbReference>
<keyword evidence="2" id="KW-1185">Reference proteome</keyword>
<dbReference type="PANTHER" id="PTHR31139">
    <property type="entry name" value="ECTOPIC P GRANULES PROTEIN 5 HOMOLOG"/>
    <property type="match status" value="1"/>
</dbReference>
<sequence>MLSLRGKHTFTGLKLLDEAIAAYFTRNTNVDWTDIQKLLEVPSGCQQWLYTTPSNSTCKSPADEGKILKKLSDYIISVKPKYVVSDTALLIVVEKWLTLAVRQYAIGIPVPAANENLTTLTNWLHRVYSDEKSAGILSRLIRRSAPFSQKMQLIAETLELFIAQQSSVPGRPPRRSGDTPVTNSKIEAFKSVAQQKANAEYQNILGPHGAANFFTNVRRYHLDNLLELFALLVKPLYPDEKILRTL</sequence>
<protein>
    <submittedName>
        <fullName evidence="1">Uncharacterized protein</fullName>
    </submittedName>
</protein>
<dbReference type="PANTHER" id="PTHR31139:SF4">
    <property type="entry name" value="ECTOPIC P GRANULES PROTEIN 5 HOMOLOG"/>
    <property type="match status" value="1"/>
</dbReference>
<accession>A0A4U8USX6</accession>
<dbReference type="Proteomes" id="UP000298663">
    <property type="component" value="Chromosome X"/>
</dbReference>
<dbReference type="GO" id="GO:0005737">
    <property type="term" value="C:cytoplasm"/>
    <property type="evidence" value="ECO:0007669"/>
    <property type="project" value="TreeGrafter"/>
</dbReference>
<organism evidence="1 2">
    <name type="scientific">Steinernema carpocapsae</name>
    <name type="common">Entomopathogenic nematode</name>
    <dbReference type="NCBI Taxonomy" id="34508"/>
    <lineage>
        <taxon>Eukaryota</taxon>
        <taxon>Metazoa</taxon>
        <taxon>Ecdysozoa</taxon>
        <taxon>Nematoda</taxon>
        <taxon>Chromadorea</taxon>
        <taxon>Rhabditida</taxon>
        <taxon>Tylenchina</taxon>
        <taxon>Panagrolaimomorpha</taxon>
        <taxon>Strongyloidoidea</taxon>
        <taxon>Steinernematidae</taxon>
        <taxon>Steinernema</taxon>
    </lineage>
</organism>
<dbReference type="OrthoDB" id="5809132at2759"/>
<evidence type="ECO:0000313" key="1">
    <source>
        <dbReference type="EMBL" id="TMS35267.1"/>
    </source>
</evidence>
<dbReference type="STRING" id="34508.A0A4U8USX6"/>
<comment type="caution">
    <text evidence="1">The sequence shown here is derived from an EMBL/GenBank/DDBJ whole genome shotgun (WGS) entry which is preliminary data.</text>
</comment>
<gene>
    <name evidence="1" type="ORF">L596_002705</name>
</gene>
<reference evidence="1 2" key="2">
    <citation type="journal article" date="2019" name="G3 (Bethesda)">
        <title>Hybrid Assembly of the Genome of the Entomopathogenic Nematode Steinernema carpocapsae Identifies the X-Chromosome.</title>
        <authorList>
            <person name="Serra L."/>
            <person name="Macchietto M."/>
            <person name="Macias-Munoz A."/>
            <person name="McGill C.J."/>
            <person name="Rodriguez I.M."/>
            <person name="Rodriguez B."/>
            <person name="Murad R."/>
            <person name="Mortazavi A."/>
        </authorList>
    </citation>
    <scope>NUCLEOTIDE SEQUENCE [LARGE SCALE GENOMIC DNA]</scope>
    <source>
        <strain evidence="1 2">ALL</strain>
    </source>
</reference>
<reference evidence="1 2" key="1">
    <citation type="journal article" date="2015" name="Genome Biol.">
        <title>Comparative genomics of Steinernema reveals deeply conserved gene regulatory networks.</title>
        <authorList>
            <person name="Dillman A.R."/>
            <person name="Macchietto M."/>
            <person name="Porter C.F."/>
            <person name="Rogers A."/>
            <person name="Williams B."/>
            <person name="Antoshechkin I."/>
            <person name="Lee M.M."/>
            <person name="Goodwin Z."/>
            <person name="Lu X."/>
            <person name="Lewis E.E."/>
            <person name="Goodrich-Blair H."/>
            <person name="Stock S.P."/>
            <person name="Adams B.J."/>
            <person name="Sternberg P.W."/>
            <person name="Mortazavi A."/>
        </authorList>
    </citation>
    <scope>NUCLEOTIDE SEQUENCE [LARGE SCALE GENOMIC DNA]</scope>
    <source>
        <strain evidence="1 2">ALL</strain>
    </source>
</reference>
<dbReference type="InterPro" id="IPR051436">
    <property type="entry name" value="Autophagy-related_EPG5"/>
</dbReference>
<evidence type="ECO:0000313" key="2">
    <source>
        <dbReference type="Proteomes" id="UP000298663"/>
    </source>
</evidence>
<name>A0A4U8USX6_STECR</name>
<proteinExistence type="predicted"/>
<dbReference type="AlphaFoldDB" id="A0A4U8USX6"/>
<dbReference type="GO" id="GO:0097352">
    <property type="term" value="P:autophagosome maturation"/>
    <property type="evidence" value="ECO:0007669"/>
    <property type="project" value="TreeGrafter"/>
</dbReference>
<dbReference type="EMBL" id="CM016762">
    <property type="protein sequence ID" value="TMS35267.1"/>
    <property type="molecule type" value="Genomic_DNA"/>
</dbReference>